<dbReference type="AlphaFoldDB" id="A0A6F8VCJ6"/>
<dbReference type="Pfam" id="PF13466">
    <property type="entry name" value="STAS_2"/>
    <property type="match status" value="1"/>
</dbReference>
<sequence>MSTIQITTSVENGNARISMAGRFDFNSHRQFREAYQQVLDDPAVKELEIDLGSVDYLDSSALGMLLLLREKTSAANKLLALTNCRGVVQQVLDVANFNKLFTIR</sequence>
<dbReference type="InterPro" id="IPR036513">
    <property type="entry name" value="STAS_dom_sf"/>
</dbReference>
<dbReference type="RefSeq" id="WP_244617328.1">
    <property type="nucleotide sequence ID" value="NZ_AP022853.1"/>
</dbReference>
<evidence type="ECO:0000256" key="1">
    <source>
        <dbReference type="ARBA" id="ARBA00009013"/>
    </source>
</evidence>
<accession>A0A6F8VCJ6</accession>
<dbReference type="SUPFAM" id="SSF52091">
    <property type="entry name" value="SpoIIaa-like"/>
    <property type="match status" value="1"/>
</dbReference>
<keyword evidence="5" id="KW-1185">Reference proteome</keyword>
<name>A0A6F8VCJ6_9PROT</name>
<evidence type="ECO:0000313" key="5">
    <source>
        <dbReference type="Proteomes" id="UP000502260"/>
    </source>
</evidence>
<dbReference type="PANTHER" id="PTHR33495:SF15">
    <property type="entry name" value="STAS DOMAIN-CONTAINING PROTEIN"/>
    <property type="match status" value="1"/>
</dbReference>
<evidence type="ECO:0000259" key="3">
    <source>
        <dbReference type="PROSITE" id="PS50801"/>
    </source>
</evidence>
<dbReference type="EMBL" id="AP022853">
    <property type="protein sequence ID" value="BCB27563.1"/>
    <property type="molecule type" value="Genomic_DNA"/>
</dbReference>
<dbReference type="NCBIfam" id="TIGR00377">
    <property type="entry name" value="ant_ant_sig"/>
    <property type="match status" value="1"/>
</dbReference>
<protein>
    <recommendedName>
        <fullName evidence="2">Anti-sigma factor antagonist</fullName>
    </recommendedName>
</protein>
<dbReference type="InterPro" id="IPR003658">
    <property type="entry name" value="Anti-sigma_ant"/>
</dbReference>
<proteinExistence type="inferred from homology"/>
<evidence type="ECO:0000256" key="2">
    <source>
        <dbReference type="RuleBase" id="RU003749"/>
    </source>
</evidence>
<dbReference type="InterPro" id="IPR058548">
    <property type="entry name" value="MlaB-like_STAS"/>
</dbReference>
<dbReference type="Gene3D" id="3.30.750.24">
    <property type="entry name" value="STAS domain"/>
    <property type="match status" value="1"/>
</dbReference>
<dbReference type="KEGG" id="slac:SKTS_24490"/>
<dbReference type="CDD" id="cd07043">
    <property type="entry name" value="STAS_anti-anti-sigma_factors"/>
    <property type="match status" value="1"/>
</dbReference>
<gene>
    <name evidence="4" type="ORF">SKTS_24490</name>
</gene>
<dbReference type="PROSITE" id="PS50801">
    <property type="entry name" value="STAS"/>
    <property type="match status" value="1"/>
</dbReference>
<dbReference type="InterPro" id="IPR002645">
    <property type="entry name" value="STAS_dom"/>
</dbReference>
<comment type="similarity">
    <text evidence="1 2">Belongs to the anti-sigma-factor antagonist family.</text>
</comment>
<dbReference type="PANTHER" id="PTHR33495">
    <property type="entry name" value="ANTI-SIGMA FACTOR ANTAGONIST TM_1081-RELATED-RELATED"/>
    <property type="match status" value="1"/>
</dbReference>
<dbReference type="Proteomes" id="UP000502260">
    <property type="component" value="Chromosome"/>
</dbReference>
<organism evidence="4 5">
    <name type="scientific">Sulfurimicrobium lacus</name>
    <dbReference type="NCBI Taxonomy" id="2715678"/>
    <lineage>
        <taxon>Bacteria</taxon>
        <taxon>Pseudomonadati</taxon>
        <taxon>Pseudomonadota</taxon>
        <taxon>Betaproteobacteria</taxon>
        <taxon>Nitrosomonadales</taxon>
        <taxon>Sulfuricellaceae</taxon>
        <taxon>Sulfurimicrobium</taxon>
    </lineage>
</organism>
<feature type="domain" description="STAS" evidence="3">
    <location>
        <begin position="4"/>
        <end position="104"/>
    </location>
</feature>
<dbReference type="GO" id="GO:0043856">
    <property type="term" value="F:anti-sigma factor antagonist activity"/>
    <property type="evidence" value="ECO:0007669"/>
    <property type="project" value="InterPro"/>
</dbReference>
<evidence type="ECO:0000313" key="4">
    <source>
        <dbReference type="EMBL" id="BCB27563.1"/>
    </source>
</evidence>
<reference evidence="5" key="1">
    <citation type="submission" date="2020-03" db="EMBL/GenBank/DDBJ databases">
        <title>Complete genome sequence of sulfur-oxidizing bacterium skT11.</title>
        <authorList>
            <person name="Kanda M."/>
            <person name="Kojima H."/>
            <person name="Fukui M."/>
        </authorList>
    </citation>
    <scope>NUCLEOTIDE SEQUENCE [LARGE SCALE GENOMIC DNA]</scope>
    <source>
        <strain evidence="5">skT11</strain>
    </source>
</reference>